<dbReference type="EMBL" id="CAJOBA010054540">
    <property type="protein sequence ID" value="CAF4275618.1"/>
    <property type="molecule type" value="Genomic_DNA"/>
</dbReference>
<comment type="caution">
    <text evidence="2">The sequence shown here is derived from an EMBL/GenBank/DDBJ whole genome shotgun (WGS) entry which is preliminary data.</text>
</comment>
<name>A0A8S2T849_9BILA</name>
<dbReference type="Proteomes" id="UP000682733">
    <property type="component" value="Unassembled WGS sequence"/>
</dbReference>
<protein>
    <submittedName>
        <fullName evidence="2">Uncharacterized protein</fullName>
    </submittedName>
</protein>
<accession>A0A8S2T849</accession>
<proteinExistence type="predicted"/>
<sequence>SNLKTYVCKHAIGLMMHFGFYIVKDPAKLQNFQKQCGRSRKVGNALSGV</sequence>
<gene>
    <name evidence="1" type="ORF">OVA965_LOCUS36265</name>
    <name evidence="2" type="ORF">TMI583_LOCUS37272</name>
</gene>
<reference evidence="2" key="1">
    <citation type="submission" date="2021-02" db="EMBL/GenBank/DDBJ databases">
        <authorList>
            <person name="Nowell W R."/>
        </authorList>
    </citation>
    <scope>NUCLEOTIDE SEQUENCE</scope>
</reference>
<dbReference type="AlphaFoldDB" id="A0A8S2T849"/>
<evidence type="ECO:0000313" key="1">
    <source>
        <dbReference type="EMBL" id="CAF1485659.1"/>
    </source>
</evidence>
<dbReference type="EMBL" id="CAJNOK010032588">
    <property type="protein sequence ID" value="CAF1485659.1"/>
    <property type="molecule type" value="Genomic_DNA"/>
</dbReference>
<evidence type="ECO:0000313" key="2">
    <source>
        <dbReference type="EMBL" id="CAF4275618.1"/>
    </source>
</evidence>
<dbReference type="Proteomes" id="UP000677228">
    <property type="component" value="Unassembled WGS sequence"/>
</dbReference>
<organism evidence="2 3">
    <name type="scientific">Didymodactylos carnosus</name>
    <dbReference type="NCBI Taxonomy" id="1234261"/>
    <lineage>
        <taxon>Eukaryota</taxon>
        <taxon>Metazoa</taxon>
        <taxon>Spiralia</taxon>
        <taxon>Gnathifera</taxon>
        <taxon>Rotifera</taxon>
        <taxon>Eurotatoria</taxon>
        <taxon>Bdelloidea</taxon>
        <taxon>Philodinida</taxon>
        <taxon>Philodinidae</taxon>
        <taxon>Didymodactylos</taxon>
    </lineage>
</organism>
<evidence type="ECO:0000313" key="3">
    <source>
        <dbReference type="Proteomes" id="UP000682733"/>
    </source>
</evidence>
<feature type="non-terminal residue" evidence="2">
    <location>
        <position position="1"/>
    </location>
</feature>